<reference evidence="7" key="1">
    <citation type="submission" date="2020-07" db="EMBL/GenBank/DDBJ databases">
        <title>Genome sequence and genetic diversity analysis of an under-domesticated orphan crop, white fonio (Digitaria exilis).</title>
        <authorList>
            <person name="Bennetzen J.L."/>
            <person name="Chen S."/>
            <person name="Ma X."/>
            <person name="Wang X."/>
            <person name="Yssel A.E.J."/>
            <person name="Chaluvadi S.R."/>
            <person name="Johnson M."/>
            <person name="Gangashetty P."/>
            <person name="Hamidou F."/>
            <person name="Sanogo M.D."/>
            <person name="Zwaenepoel A."/>
            <person name="Wallace J."/>
            <person name="Van De Peer Y."/>
            <person name="Van Deynze A."/>
        </authorList>
    </citation>
    <scope>NUCLEOTIDE SEQUENCE</scope>
    <source>
        <tissue evidence="7">Leaves</tissue>
    </source>
</reference>
<evidence type="ECO:0000313" key="7">
    <source>
        <dbReference type="EMBL" id="KAF8721303.1"/>
    </source>
</evidence>
<dbReference type="PROSITE" id="PS00944">
    <property type="entry name" value="CKS_1"/>
    <property type="match status" value="1"/>
</dbReference>
<evidence type="ECO:0000313" key="8">
    <source>
        <dbReference type="Proteomes" id="UP000636709"/>
    </source>
</evidence>
<keyword evidence="6" id="KW-0732">Signal</keyword>
<dbReference type="EMBL" id="JACEFO010001686">
    <property type="protein sequence ID" value="KAF8721303.1"/>
    <property type="molecule type" value="Genomic_DNA"/>
</dbReference>
<protein>
    <recommendedName>
        <fullName evidence="5">Cyclin-dependent kinases regulatory subunit</fullName>
    </recommendedName>
</protein>
<comment type="similarity">
    <text evidence="2 5">Belongs to the CKS family.</text>
</comment>
<comment type="caution">
    <text evidence="7">The sequence shown here is derived from an EMBL/GenBank/DDBJ whole genome shotgun (WGS) entry which is preliminary data.</text>
</comment>
<keyword evidence="4 5" id="KW-0131">Cell cycle</keyword>
<dbReference type="GO" id="GO:0051301">
    <property type="term" value="P:cell division"/>
    <property type="evidence" value="ECO:0007669"/>
    <property type="project" value="UniProtKB-UniRule"/>
</dbReference>
<dbReference type="Pfam" id="PF01111">
    <property type="entry name" value="CKS"/>
    <property type="match status" value="1"/>
</dbReference>
<dbReference type="InterPro" id="IPR036858">
    <property type="entry name" value="Cyclin-dep_kinase_reg-sub_sf"/>
</dbReference>
<dbReference type="OrthoDB" id="440676at2759"/>
<evidence type="ECO:0000256" key="3">
    <source>
        <dbReference type="ARBA" id="ARBA00022618"/>
    </source>
</evidence>
<evidence type="ECO:0000256" key="4">
    <source>
        <dbReference type="ARBA" id="ARBA00023306"/>
    </source>
</evidence>
<evidence type="ECO:0000256" key="1">
    <source>
        <dbReference type="ARBA" id="ARBA00002449"/>
    </source>
</evidence>
<proteinExistence type="inferred from homology"/>
<dbReference type="InterPro" id="IPR000789">
    <property type="entry name" value="Cyclin-dep_kinase_reg-sub"/>
</dbReference>
<evidence type="ECO:0000256" key="2">
    <source>
        <dbReference type="ARBA" id="ARBA00007782"/>
    </source>
</evidence>
<accession>A0A835C474</accession>
<feature type="signal peptide" evidence="6">
    <location>
        <begin position="1"/>
        <end position="16"/>
    </location>
</feature>
<dbReference type="GO" id="GO:0005737">
    <property type="term" value="C:cytoplasm"/>
    <property type="evidence" value="ECO:0007669"/>
    <property type="project" value="UniProtKB-ARBA"/>
</dbReference>
<dbReference type="FunFam" id="3.30.170.10:FF:000003">
    <property type="entry name" value="Cyclin-dependent kinases regulatory subunit"/>
    <property type="match status" value="1"/>
</dbReference>
<dbReference type="PANTHER" id="PTHR23415">
    <property type="entry name" value="CYCLIN-DEPENDENT KINASES REGULATORY SUBUNIT/60S RIBOSOME SUBUNIT BIOGENESIS PROTEIN NIP7"/>
    <property type="match status" value="1"/>
</dbReference>
<sequence length="312" mass="34405">MAAIAIFAVLVMSSQGHPKKPLCSDCPELCRANCSAQLSAALPAECVSSCDQTPPPQCAVCKSQLLQECQDCCGNATRTGACCTGGCVGDGCGDTCGSVGDPQRLLALSRRGPSRPSTSAPTVAPLRILLNTLLPFPSVSIAAIRSPLPSFRRFRTNRIRSEVRAPPLLHPESFDFSCSRRNVPLPIVVLFRSLRDLVVCLGFPLRFWGIFCREPGREVVVGMGQIQYSEKYFDDTYEYRHVVLPPEVAKLLPKNRLLSENEWRAMGVQQSRGWVHYAIHRPEPHIMLFRRPLNYQQQQEAAAVAAAQMLPK</sequence>
<dbReference type="SUPFAM" id="SSF55637">
    <property type="entry name" value="Cell cycle regulatory proteins"/>
    <property type="match status" value="1"/>
</dbReference>
<evidence type="ECO:0000256" key="6">
    <source>
        <dbReference type="SAM" id="SignalP"/>
    </source>
</evidence>
<dbReference type="PRINTS" id="PR00296">
    <property type="entry name" value="CYCLINKINASE"/>
</dbReference>
<dbReference type="GO" id="GO:0016538">
    <property type="term" value="F:cyclin-dependent protein serine/threonine kinase regulator activity"/>
    <property type="evidence" value="ECO:0007669"/>
    <property type="project" value="InterPro"/>
</dbReference>
<comment type="function">
    <text evidence="1 5">Binds to the catalytic subunit of the cyclin dependent kinases and is essential for their biological function.</text>
</comment>
<dbReference type="Proteomes" id="UP000636709">
    <property type="component" value="Unassembled WGS sequence"/>
</dbReference>
<name>A0A835C474_9POAL</name>
<dbReference type="SMART" id="SM01084">
    <property type="entry name" value="CKS"/>
    <property type="match status" value="1"/>
</dbReference>
<keyword evidence="3 5" id="KW-0132">Cell division</keyword>
<feature type="chain" id="PRO_5032520798" description="Cyclin-dependent kinases regulatory subunit" evidence="6">
    <location>
        <begin position="17"/>
        <end position="312"/>
    </location>
</feature>
<organism evidence="7 8">
    <name type="scientific">Digitaria exilis</name>
    <dbReference type="NCBI Taxonomy" id="1010633"/>
    <lineage>
        <taxon>Eukaryota</taxon>
        <taxon>Viridiplantae</taxon>
        <taxon>Streptophyta</taxon>
        <taxon>Embryophyta</taxon>
        <taxon>Tracheophyta</taxon>
        <taxon>Spermatophyta</taxon>
        <taxon>Magnoliopsida</taxon>
        <taxon>Liliopsida</taxon>
        <taxon>Poales</taxon>
        <taxon>Poaceae</taxon>
        <taxon>PACMAD clade</taxon>
        <taxon>Panicoideae</taxon>
        <taxon>Panicodae</taxon>
        <taxon>Paniceae</taxon>
        <taxon>Anthephorinae</taxon>
        <taxon>Digitaria</taxon>
    </lineage>
</organism>
<dbReference type="Gene3D" id="3.30.170.10">
    <property type="entry name" value="Cyclin-dependent kinase, regulatory subunit"/>
    <property type="match status" value="1"/>
</dbReference>
<evidence type="ECO:0000256" key="5">
    <source>
        <dbReference type="RuleBase" id="RU311113"/>
    </source>
</evidence>
<gene>
    <name evidence="7" type="ORF">HU200_023235</name>
</gene>
<dbReference type="AlphaFoldDB" id="A0A835C474"/>
<keyword evidence="8" id="KW-1185">Reference proteome</keyword>